<name>A0AAE0G4P7_9CHLO</name>
<dbReference type="AlphaFoldDB" id="A0AAE0G4P7"/>
<comment type="caution">
    <text evidence="2">The sequence shown here is derived from an EMBL/GenBank/DDBJ whole genome shotgun (WGS) entry which is preliminary data.</text>
</comment>
<keyword evidence="1" id="KW-0812">Transmembrane</keyword>
<evidence type="ECO:0000313" key="2">
    <source>
        <dbReference type="EMBL" id="KAK3271537.1"/>
    </source>
</evidence>
<proteinExistence type="predicted"/>
<feature type="transmembrane region" description="Helical" evidence="1">
    <location>
        <begin position="306"/>
        <end position="326"/>
    </location>
</feature>
<evidence type="ECO:0000313" key="3">
    <source>
        <dbReference type="Proteomes" id="UP001190700"/>
    </source>
</evidence>
<accession>A0AAE0G4P7</accession>
<keyword evidence="3" id="KW-1185">Reference proteome</keyword>
<reference evidence="2 3" key="1">
    <citation type="journal article" date="2015" name="Genome Biol. Evol.">
        <title>Comparative Genomics of a Bacterivorous Green Alga Reveals Evolutionary Causalities and Consequences of Phago-Mixotrophic Mode of Nutrition.</title>
        <authorList>
            <person name="Burns J.A."/>
            <person name="Paasch A."/>
            <person name="Narechania A."/>
            <person name="Kim E."/>
        </authorList>
    </citation>
    <scope>NUCLEOTIDE SEQUENCE [LARGE SCALE GENOMIC DNA]</scope>
    <source>
        <strain evidence="2 3">PLY_AMNH</strain>
    </source>
</reference>
<keyword evidence="1" id="KW-1133">Transmembrane helix</keyword>
<protein>
    <submittedName>
        <fullName evidence="2">Uncharacterized protein</fullName>
    </submittedName>
</protein>
<gene>
    <name evidence="2" type="ORF">CYMTET_20118</name>
</gene>
<sequence length="445" mass="49740">MEVMQDCEAWYYEQEDRQMFLRQQSSVQCMTAAWTAAAATASTVIIVYIFGFPAIILMAIRESRRYILVRVAIEDLAVHQAKISAWEWIPSSLQDLAKLKKVQHRFAAYVKSRLWKNRIANIAEIMIFGDPGAVKVEDSAEHTIELFIHKRSFSIHWQRDTITKGGCHVASRKDLLPSSPINPMAHAAGPDEVQRFMSFAGGSGKANPANNEEMPSIATDEQEDLGFGELAEEALLVVDGVHRMRAAMLKKQTKIDGGEMVVSHCTMMDHPYIEMTMAVFTQPYEDALYWYACWDIFRRSLMTGGVIMVQLFTSTEVAILYALVLSVVSITVHKHFDAFVMDEMDLLMLLILTSQFLLQVGIVGIWMVENTTSQSANDFHSSVQISTNSCAGDETETAPVGDGLLVVVKVVGKEPGDVNCPGDGRLLEIWMGRLWMVLVSKMLVS</sequence>
<dbReference type="EMBL" id="LGRX02009622">
    <property type="protein sequence ID" value="KAK3271537.1"/>
    <property type="molecule type" value="Genomic_DNA"/>
</dbReference>
<feature type="transmembrane region" description="Helical" evidence="1">
    <location>
        <begin position="32"/>
        <end position="60"/>
    </location>
</feature>
<dbReference type="Proteomes" id="UP001190700">
    <property type="component" value="Unassembled WGS sequence"/>
</dbReference>
<keyword evidence="1" id="KW-0472">Membrane</keyword>
<organism evidence="2 3">
    <name type="scientific">Cymbomonas tetramitiformis</name>
    <dbReference type="NCBI Taxonomy" id="36881"/>
    <lineage>
        <taxon>Eukaryota</taxon>
        <taxon>Viridiplantae</taxon>
        <taxon>Chlorophyta</taxon>
        <taxon>Pyramimonadophyceae</taxon>
        <taxon>Pyramimonadales</taxon>
        <taxon>Pyramimonadaceae</taxon>
        <taxon>Cymbomonas</taxon>
    </lineage>
</organism>
<feature type="transmembrane region" description="Helical" evidence="1">
    <location>
        <begin position="346"/>
        <end position="368"/>
    </location>
</feature>
<evidence type="ECO:0000256" key="1">
    <source>
        <dbReference type="SAM" id="Phobius"/>
    </source>
</evidence>